<dbReference type="EMBL" id="CAJGYM010000076">
    <property type="protein sequence ID" value="CAD6196655.1"/>
    <property type="molecule type" value="Genomic_DNA"/>
</dbReference>
<evidence type="ECO:0000313" key="1">
    <source>
        <dbReference type="EMBL" id="CAD6196655.1"/>
    </source>
</evidence>
<dbReference type="AlphaFoldDB" id="A0A8S1HUG7"/>
<dbReference type="Proteomes" id="UP000835052">
    <property type="component" value="Unassembled WGS sequence"/>
</dbReference>
<evidence type="ECO:0000313" key="2">
    <source>
        <dbReference type="Proteomes" id="UP000835052"/>
    </source>
</evidence>
<organism evidence="1 2">
    <name type="scientific">Caenorhabditis auriculariae</name>
    <dbReference type="NCBI Taxonomy" id="2777116"/>
    <lineage>
        <taxon>Eukaryota</taxon>
        <taxon>Metazoa</taxon>
        <taxon>Ecdysozoa</taxon>
        <taxon>Nematoda</taxon>
        <taxon>Chromadorea</taxon>
        <taxon>Rhabditida</taxon>
        <taxon>Rhabditina</taxon>
        <taxon>Rhabditomorpha</taxon>
        <taxon>Rhabditoidea</taxon>
        <taxon>Rhabditidae</taxon>
        <taxon>Peloderinae</taxon>
        <taxon>Caenorhabditis</taxon>
    </lineage>
</organism>
<accession>A0A8S1HUG7</accession>
<comment type="caution">
    <text evidence="1">The sequence shown here is derived from an EMBL/GenBank/DDBJ whole genome shotgun (WGS) entry which is preliminary data.</text>
</comment>
<reference evidence="1" key="1">
    <citation type="submission" date="2020-10" db="EMBL/GenBank/DDBJ databases">
        <authorList>
            <person name="Kikuchi T."/>
        </authorList>
    </citation>
    <scope>NUCLEOTIDE SEQUENCE</scope>
    <source>
        <strain evidence="1">NKZ352</strain>
    </source>
</reference>
<keyword evidence="2" id="KW-1185">Reference proteome</keyword>
<name>A0A8S1HUG7_9PELO</name>
<dbReference type="OrthoDB" id="5812243at2759"/>
<proteinExistence type="predicted"/>
<protein>
    <submittedName>
        <fullName evidence="1">Uncharacterized protein</fullName>
    </submittedName>
</protein>
<gene>
    <name evidence="1" type="ORF">CAUJ_LOCUS12569</name>
</gene>
<sequence length="331" mass="37301">MDSGDVQSLRQNLKKIREITEAKRNICLETLSTLENYEDLAKSRARRQHVKQVLSVDFIEPPSEICPASVSLEYSHLYEDYACFALRLQNTSKDLKLVPQCSVLPSSPLVRMLVSNKCDSVAEIVDFVRPISTCQIHVAFPKELFYSSEKLVIVIDCFPLATTSAGVPADLLAFALSRTLADVVSTPFSRCVQVDFPTTSSSLRDFEYADERQAVKLMSCVRVCSSRQTLSKPIPLKDFRRFFPQFVGCDYETWQVYLGTERYSGLLAVVDIKSHSLQNFLSINKSQLISFAASISEVQNREEAAQSRIEPEEKLGIQVADANDSFDIDFY</sequence>